<sequence length="320" mass="36315">MQDDWRQEIEEVLLELRRKEKELRCREEDLNRAQLQQRLHEEQLRQKEQELQAREIDLLERELHLMITQQTPTPNKRKGKFKRSRLKLLRKEPGCNISFPSDFRHTITVQHTIDNKALSGVMSPRSPPGSPAIPRLRAIALPADGVKGKTWGPSTCHQRERGQIPLRPAPRPGGIWSKSAPNLDKPRTVLSRPTHDIGNTTPTTPDSKSIGDKGDHIHTSTLQLFKSKVTAFALQEFKPFRGSWRNNSYPTNNASLTPSSVLVGQNRLSRSIGNISESHYDTVFSTESFVIAKGVSNNNSVSFSKNYSTLDDDTEKLLKD</sequence>
<comment type="caution">
    <text evidence="3">The sequence shown here is derived from an EMBL/GenBank/DDBJ whole genome shotgun (WGS) entry which is preliminary data.</text>
</comment>
<keyword evidence="1" id="KW-0175">Coiled coil</keyword>
<dbReference type="EMBL" id="VTPC01007644">
    <property type="protein sequence ID" value="KAF2893810.1"/>
    <property type="molecule type" value="Genomic_DNA"/>
</dbReference>
<evidence type="ECO:0000313" key="4">
    <source>
        <dbReference type="Proteomes" id="UP000801492"/>
    </source>
</evidence>
<reference evidence="3" key="1">
    <citation type="submission" date="2019-08" db="EMBL/GenBank/DDBJ databases">
        <title>The genome of the North American firefly Photinus pyralis.</title>
        <authorList>
            <consortium name="Photinus pyralis genome working group"/>
            <person name="Fallon T.R."/>
            <person name="Sander Lower S.E."/>
            <person name="Weng J.-K."/>
        </authorList>
    </citation>
    <scope>NUCLEOTIDE SEQUENCE</scope>
    <source>
        <strain evidence="3">TRF0915ILg1</strain>
        <tissue evidence="3">Whole body</tissue>
    </source>
</reference>
<keyword evidence="4" id="KW-1185">Reference proteome</keyword>
<dbReference type="Proteomes" id="UP000801492">
    <property type="component" value="Unassembled WGS sequence"/>
</dbReference>
<gene>
    <name evidence="3" type="ORF">ILUMI_12360</name>
</gene>
<evidence type="ECO:0000256" key="2">
    <source>
        <dbReference type="SAM" id="MobiDB-lite"/>
    </source>
</evidence>
<accession>A0A8K0CUD0</accession>
<proteinExistence type="predicted"/>
<evidence type="ECO:0008006" key="5">
    <source>
        <dbReference type="Google" id="ProtNLM"/>
    </source>
</evidence>
<feature type="compositionally biased region" description="Polar residues" evidence="2">
    <location>
        <begin position="197"/>
        <end position="207"/>
    </location>
</feature>
<feature type="coiled-coil region" evidence="1">
    <location>
        <begin position="2"/>
        <end position="61"/>
    </location>
</feature>
<protein>
    <recommendedName>
        <fullName evidence="5">Mitogen-activated protein kinase kinase kinase 10</fullName>
    </recommendedName>
</protein>
<evidence type="ECO:0000256" key="1">
    <source>
        <dbReference type="SAM" id="Coils"/>
    </source>
</evidence>
<evidence type="ECO:0000313" key="3">
    <source>
        <dbReference type="EMBL" id="KAF2893810.1"/>
    </source>
</evidence>
<dbReference type="AlphaFoldDB" id="A0A8K0CUD0"/>
<dbReference type="OrthoDB" id="339325at2759"/>
<name>A0A8K0CUD0_IGNLU</name>
<feature type="region of interest" description="Disordered" evidence="2">
    <location>
        <begin position="163"/>
        <end position="212"/>
    </location>
</feature>
<organism evidence="3 4">
    <name type="scientific">Ignelater luminosus</name>
    <name type="common">Cucubano</name>
    <name type="synonym">Pyrophorus luminosus</name>
    <dbReference type="NCBI Taxonomy" id="2038154"/>
    <lineage>
        <taxon>Eukaryota</taxon>
        <taxon>Metazoa</taxon>
        <taxon>Ecdysozoa</taxon>
        <taxon>Arthropoda</taxon>
        <taxon>Hexapoda</taxon>
        <taxon>Insecta</taxon>
        <taxon>Pterygota</taxon>
        <taxon>Neoptera</taxon>
        <taxon>Endopterygota</taxon>
        <taxon>Coleoptera</taxon>
        <taxon>Polyphaga</taxon>
        <taxon>Elateriformia</taxon>
        <taxon>Elateroidea</taxon>
        <taxon>Elateridae</taxon>
        <taxon>Agrypninae</taxon>
        <taxon>Pyrophorini</taxon>
        <taxon>Ignelater</taxon>
    </lineage>
</organism>